<dbReference type="AlphaFoldDB" id="A0AAD3DMH5"/>
<dbReference type="GO" id="GO:0000149">
    <property type="term" value="F:SNARE binding"/>
    <property type="evidence" value="ECO:0007669"/>
    <property type="project" value="TreeGrafter"/>
</dbReference>
<evidence type="ECO:0000313" key="6">
    <source>
        <dbReference type="EMBL" id="GFR44590.1"/>
    </source>
</evidence>
<sequence>MAEKEGGFGQNVLGKLKLVGGKVVDFGGTVAGRVVDVGGTLGDKIGDIGNKIVDVATKPLFESDFERLRQLNQIAKQQQDLRRKYTEEELAAVEAKADLVLGQLYPGYFEANFDPVAYELSKIDESDNQDHIEELVERLTQGVETVSGRLSRHVNKKRDVLLAGIDRVAEVEDDLKAAFMISRSSRATLKAAAEEVGRNMRVVGQSRRKQSYMELMEVVGKIKRARDLQGLLKRAQELGEYGDAIMTCVQCFQGVDSLRQLTVSSELRATVQRLYLDTLRRMDAALTNICAEFDPAKYTKILEGYLLQGIPPRSLGDKVLQCFKEAIHDATTRVVRSLLLTKPKLADRLASGSASSSSSALQLGYPELLRALPPDLLRPCLLRLLEVLFDTLASYHAMAHWHGLALQRQAQVAEQAEGLDDEARRAQAATTSFLAAVYDMMRVSRPEVLEVGARRIRELLLLDSLFKGEDFMQVVDWCGRFGGMAEAFLGGPCEIKPQVMSLCARFLPAYHRSNLESLTTCLNNEAWQDVAAATGGAGAAAAASRLQLDAAILHSPLYVPGWGEEGAGAPFEQWMAEGNPFKRGSGAGAGPPEGRQRSLLELLAKTSAEELPGGTAGPHPHPQQLSRTPSQHSNMTDQAGGVAGAAGSSTPTAATTPAFSPDFGGLEEEGGRPAGSAVTGPAAGGGAATGSGRVWETSGSGECGGRATGSGWGWQRGCAAGGCCSGCPCGCHADHLLAAGAQVHQALRADHAPPAGPLRVPLPLPGGDLRRVPALLLLRVRGHGAGGPGVAGRRHQRPAEGRAAEDPHRGGVQVQDTG</sequence>
<proteinExistence type="predicted"/>
<evidence type="ECO:0000256" key="3">
    <source>
        <dbReference type="ARBA" id="ARBA00023054"/>
    </source>
</evidence>
<dbReference type="GO" id="GO:0015031">
    <property type="term" value="P:protein transport"/>
    <property type="evidence" value="ECO:0007669"/>
    <property type="project" value="UniProtKB-KW"/>
</dbReference>
<reference evidence="6 7" key="1">
    <citation type="journal article" date="2021" name="Sci. Rep.">
        <title>Genome sequencing of the multicellular alga Astrephomene provides insights into convergent evolution of germ-soma differentiation.</title>
        <authorList>
            <person name="Yamashita S."/>
            <person name="Yamamoto K."/>
            <person name="Matsuzaki R."/>
            <person name="Suzuki S."/>
            <person name="Yamaguchi H."/>
            <person name="Hirooka S."/>
            <person name="Minakuchi Y."/>
            <person name="Miyagishima S."/>
            <person name="Kawachi M."/>
            <person name="Toyoda A."/>
            <person name="Nozaki H."/>
        </authorList>
    </citation>
    <scope>NUCLEOTIDE SEQUENCE [LARGE SCALE GENOMIC DNA]</scope>
    <source>
        <strain evidence="6 7">NIES-4017</strain>
    </source>
</reference>
<evidence type="ECO:0000256" key="4">
    <source>
        <dbReference type="SAM" id="MobiDB-lite"/>
    </source>
</evidence>
<dbReference type="Pfam" id="PF10475">
    <property type="entry name" value="Vps54_N"/>
    <property type="match status" value="1"/>
</dbReference>
<feature type="region of interest" description="Disordered" evidence="4">
    <location>
        <begin position="783"/>
        <end position="818"/>
    </location>
</feature>
<dbReference type="GO" id="GO:0032456">
    <property type="term" value="P:endocytic recycling"/>
    <property type="evidence" value="ECO:0007669"/>
    <property type="project" value="InterPro"/>
</dbReference>
<keyword evidence="2" id="KW-0653">Protein transport</keyword>
<dbReference type="GO" id="GO:1990745">
    <property type="term" value="C:EARP complex"/>
    <property type="evidence" value="ECO:0007669"/>
    <property type="project" value="InterPro"/>
</dbReference>
<dbReference type="PANTHER" id="PTHR13258">
    <property type="entry name" value="SYNDETIN"/>
    <property type="match status" value="1"/>
</dbReference>
<protein>
    <recommendedName>
        <fullName evidence="5">Vacuolar protein sorting-associated protein 54 N-terminal domain-containing protein</fullName>
    </recommendedName>
</protein>
<dbReference type="GO" id="GO:0042147">
    <property type="term" value="P:retrograde transport, endosome to Golgi"/>
    <property type="evidence" value="ECO:0007669"/>
    <property type="project" value="InterPro"/>
</dbReference>
<dbReference type="InterPro" id="IPR040047">
    <property type="entry name" value="VPS50"/>
</dbReference>
<evidence type="ECO:0000256" key="1">
    <source>
        <dbReference type="ARBA" id="ARBA00022448"/>
    </source>
</evidence>
<evidence type="ECO:0000313" key="7">
    <source>
        <dbReference type="Proteomes" id="UP001054857"/>
    </source>
</evidence>
<evidence type="ECO:0000259" key="5">
    <source>
        <dbReference type="Pfam" id="PF10475"/>
    </source>
</evidence>
<gene>
    <name evidence="6" type="ORF">Agub_g5868</name>
</gene>
<feature type="domain" description="Vacuolar protein sorting-associated protein 54 N-terminal" evidence="5">
    <location>
        <begin position="107"/>
        <end position="401"/>
    </location>
</feature>
<dbReference type="GO" id="GO:0005829">
    <property type="term" value="C:cytosol"/>
    <property type="evidence" value="ECO:0007669"/>
    <property type="project" value="GOC"/>
</dbReference>
<dbReference type="Proteomes" id="UP001054857">
    <property type="component" value="Unassembled WGS sequence"/>
</dbReference>
<feature type="compositionally biased region" description="Basic and acidic residues" evidence="4">
    <location>
        <begin position="797"/>
        <end position="809"/>
    </location>
</feature>
<feature type="compositionally biased region" description="Polar residues" evidence="4">
    <location>
        <begin position="623"/>
        <end position="637"/>
    </location>
</feature>
<feature type="region of interest" description="Disordered" evidence="4">
    <location>
        <begin position="610"/>
        <end position="703"/>
    </location>
</feature>
<evidence type="ECO:0000256" key="2">
    <source>
        <dbReference type="ARBA" id="ARBA00022927"/>
    </source>
</evidence>
<organism evidence="6 7">
    <name type="scientific">Astrephomene gubernaculifera</name>
    <dbReference type="NCBI Taxonomy" id="47775"/>
    <lineage>
        <taxon>Eukaryota</taxon>
        <taxon>Viridiplantae</taxon>
        <taxon>Chlorophyta</taxon>
        <taxon>core chlorophytes</taxon>
        <taxon>Chlorophyceae</taxon>
        <taxon>CS clade</taxon>
        <taxon>Chlamydomonadales</taxon>
        <taxon>Astrephomenaceae</taxon>
        <taxon>Astrephomene</taxon>
    </lineage>
</organism>
<feature type="compositionally biased region" description="Low complexity" evidence="4">
    <location>
        <begin position="645"/>
        <end position="658"/>
    </location>
</feature>
<accession>A0AAD3DMH5</accession>
<comment type="caution">
    <text evidence="6">The sequence shown here is derived from an EMBL/GenBank/DDBJ whole genome shotgun (WGS) entry which is preliminary data.</text>
</comment>
<dbReference type="PANTHER" id="PTHR13258:SF0">
    <property type="entry name" value="SYNDETIN"/>
    <property type="match status" value="1"/>
</dbReference>
<keyword evidence="1" id="KW-0813">Transport</keyword>
<dbReference type="EMBL" id="BMAR01000008">
    <property type="protein sequence ID" value="GFR44590.1"/>
    <property type="molecule type" value="Genomic_DNA"/>
</dbReference>
<keyword evidence="7" id="KW-1185">Reference proteome</keyword>
<keyword evidence="3" id="KW-0175">Coiled coil</keyword>
<name>A0AAD3DMH5_9CHLO</name>
<dbReference type="InterPro" id="IPR019515">
    <property type="entry name" value="VPS54_N"/>
</dbReference>